<comment type="similarity">
    <text evidence="2">Belongs to the class-D beta-lactamase family.</text>
</comment>
<evidence type="ECO:0000259" key="7">
    <source>
        <dbReference type="Pfam" id="PF00905"/>
    </source>
</evidence>
<evidence type="ECO:0000256" key="1">
    <source>
        <dbReference type="ARBA" id="ARBA00001526"/>
    </source>
</evidence>
<dbReference type="SUPFAM" id="SSF56519">
    <property type="entry name" value="Penicillin binding protein dimerisation domain"/>
    <property type="match status" value="1"/>
</dbReference>
<dbReference type="GO" id="GO:0005886">
    <property type="term" value="C:plasma membrane"/>
    <property type="evidence" value="ECO:0007669"/>
    <property type="project" value="TreeGrafter"/>
</dbReference>
<feature type="domain" description="Penicillin-binding protein transpeptidase" evidence="7">
    <location>
        <begin position="222"/>
        <end position="528"/>
    </location>
</feature>
<dbReference type="Pfam" id="PF00905">
    <property type="entry name" value="Transpeptidase"/>
    <property type="match status" value="1"/>
</dbReference>
<dbReference type="InterPro" id="IPR001460">
    <property type="entry name" value="PCN-bd_Tpept"/>
</dbReference>
<dbReference type="RefSeq" id="WP_086035326.1">
    <property type="nucleotide sequence ID" value="NZ_CP046051.1"/>
</dbReference>
<evidence type="ECO:0000313" key="9">
    <source>
        <dbReference type="EMBL" id="QKO30638.1"/>
    </source>
</evidence>
<dbReference type="SUPFAM" id="SSF56601">
    <property type="entry name" value="beta-lactamase/transpeptidase-like"/>
    <property type="match status" value="1"/>
</dbReference>
<protein>
    <recommendedName>
        <fullName evidence="3">beta-lactamase</fullName>
        <ecNumber evidence="3">3.5.2.6</ecNumber>
    </recommendedName>
</protein>
<proteinExistence type="inferred from homology"/>
<dbReference type="PANTHER" id="PTHR30627:SF6">
    <property type="entry name" value="BETA-LACTAMASE YBXI-RELATED"/>
    <property type="match status" value="1"/>
</dbReference>
<dbReference type="GO" id="GO:0046677">
    <property type="term" value="P:response to antibiotic"/>
    <property type="evidence" value="ECO:0007669"/>
    <property type="project" value="UniProtKB-KW"/>
</dbReference>
<dbReference type="InterPro" id="IPR012338">
    <property type="entry name" value="Beta-lactam/transpept-like"/>
</dbReference>
<evidence type="ECO:0000313" key="11">
    <source>
        <dbReference type="Proteomes" id="UP000509623"/>
    </source>
</evidence>
<dbReference type="GO" id="GO:0008800">
    <property type="term" value="F:beta-lactamase activity"/>
    <property type="evidence" value="ECO:0007669"/>
    <property type="project" value="UniProtKB-EC"/>
</dbReference>
<organism evidence="8 10">
    <name type="scientific">Caproicibacterium lactatifermentans</name>
    <dbReference type="NCBI Taxonomy" id="2666138"/>
    <lineage>
        <taxon>Bacteria</taxon>
        <taxon>Bacillati</taxon>
        <taxon>Bacillota</taxon>
        <taxon>Clostridia</taxon>
        <taxon>Eubacteriales</taxon>
        <taxon>Oscillospiraceae</taxon>
        <taxon>Caproicibacterium</taxon>
    </lineage>
</organism>
<keyword evidence="4" id="KW-0732">Signal</keyword>
<dbReference type="AlphaFoldDB" id="A0A859DS88"/>
<keyword evidence="11" id="KW-1185">Reference proteome</keyword>
<dbReference type="Proteomes" id="UP000501316">
    <property type="component" value="Chromosome"/>
</dbReference>
<dbReference type="EMBL" id="CP046161">
    <property type="protein sequence ID" value="QKO30638.1"/>
    <property type="molecule type" value="Genomic_DNA"/>
</dbReference>
<evidence type="ECO:0000256" key="4">
    <source>
        <dbReference type="ARBA" id="ARBA00022729"/>
    </source>
</evidence>
<keyword evidence="5" id="KW-0378">Hydrolase</keyword>
<dbReference type="KEGG" id="clf:GJQ69_07550"/>
<evidence type="ECO:0000256" key="2">
    <source>
        <dbReference type="ARBA" id="ARBA00007898"/>
    </source>
</evidence>
<name>A0A859DS88_9FIRM</name>
<sequence length="535" mass="56213">MQKTEKRVLWTLGVMLLLFAFCMAQLLQATLWRGTLAQTAATQQHLTLTFSAGRGTVYDRNMQALTGGRITYLTAVEPGRESAAALSRSLSKQQMQALYPQLKEGYPFFTYLPVRVKGEGVLSFPQQQRRPSHPLAPHLVGYLDGSGHGVCGAEKAFDKVLSSAASTTRITYTVDALRHPLPGEQPQVTSTAAGTSSSEVLTIDSGLQKLAETAAGTAFEKGAVVILKAGSGEILASASLPSFDPADLSKTVQQADGALVDRTLAPCSVGSVFKIAAAAAALENGLDPNAVYTCHGSETAGGFAFHCAGGESHGRITLQQALAQSCNSYFVSCMRKVPPTAFLQMARRLGFGQKTEIAPQLCGGAGTLPSLLELKNPRALANFSFGQGTLTASPMQVAAMVNAVASGGIYTRPSLSLGTANATGKIVVPAEKPAGTRAFTQRTADLIRDGMEMSAEKGTGRAGKPQYVKAAVKTATAQTGHYTAGKEDVVSWYAGFFPVDSPRYVVVIMEDGGSGGGVSCGPIFRRIADTLYPKD</sequence>
<dbReference type="Gene3D" id="3.90.1310.10">
    <property type="entry name" value="Penicillin-binding protein 2a (Domain 2)"/>
    <property type="match status" value="1"/>
</dbReference>
<comment type="catalytic activity">
    <reaction evidence="1">
        <text>a beta-lactam + H2O = a substituted beta-amino acid</text>
        <dbReference type="Rhea" id="RHEA:20401"/>
        <dbReference type="ChEBI" id="CHEBI:15377"/>
        <dbReference type="ChEBI" id="CHEBI:35627"/>
        <dbReference type="ChEBI" id="CHEBI:140347"/>
        <dbReference type="EC" id="3.5.2.6"/>
    </reaction>
</comment>
<evidence type="ECO:0000256" key="5">
    <source>
        <dbReference type="ARBA" id="ARBA00022801"/>
    </source>
</evidence>
<evidence type="ECO:0000256" key="6">
    <source>
        <dbReference type="ARBA" id="ARBA00023251"/>
    </source>
</evidence>
<dbReference type="GO" id="GO:0008658">
    <property type="term" value="F:penicillin binding"/>
    <property type="evidence" value="ECO:0007669"/>
    <property type="project" value="InterPro"/>
</dbReference>
<dbReference type="PANTHER" id="PTHR30627">
    <property type="entry name" value="PEPTIDOGLYCAN D,D-TRANSPEPTIDASE"/>
    <property type="match status" value="1"/>
</dbReference>
<dbReference type="EC" id="3.5.2.6" evidence="3"/>
<dbReference type="Proteomes" id="UP000509623">
    <property type="component" value="Chromosome"/>
</dbReference>
<dbReference type="EMBL" id="CP046051">
    <property type="protein sequence ID" value="QKN24349.1"/>
    <property type="molecule type" value="Genomic_DNA"/>
</dbReference>
<evidence type="ECO:0000256" key="3">
    <source>
        <dbReference type="ARBA" id="ARBA00012865"/>
    </source>
</evidence>
<reference evidence="9" key="2">
    <citation type="journal article" date="2021" name="Appl. Environ. Microbiol.">
        <title>Adaptability of a Caproate-Producing Bacterium Contributes to Its Dominance in an Anaerobic Fermentation System.</title>
        <authorList>
            <person name="Wang H."/>
            <person name="Gu Y."/>
            <person name="Zhou W."/>
            <person name="Zhao D."/>
            <person name="Qiao Z."/>
            <person name="Zheng J."/>
            <person name="Gao J."/>
            <person name="Chen X."/>
            <person name="Ren C."/>
            <person name="Xu Y."/>
        </authorList>
    </citation>
    <scope>NUCLEOTIDE SEQUENCE</scope>
    <source>
        <strain evidence="9">JNU-WLY1368</strain>
    </source>
</reference>
<reference evidence="9" key="3">
    <citation type="journal article" date="2022" name="Int. J. Syst. Evol. Microbiol.">
        <title>Caproicibacterium lactatifermentans sp. nov., isolated from pit clay used for the production of Chinese strong aroma-type liquor.</title>
        <authorList>
            <person name="Wang H."/>
            <person name="Gu Y."/>
            <person name="Zhao D."/>
            <person name="Qiao Z."/>
            <person name="Zheng J."/>
            <person name="Gao J."/>
            <person name="Ren C."/>
            <person name="Xu Y."/>
        </authorList>
    </citation>
    <scope>NUCLEOTIDE SEQUENCE</scope>
    <source>
        <strain evidence="9">JNU-WLY1368</strain>
    </source>
</reference>
<gene>
    <name evidence="8" type="ORF">GJQ69_07550</name>
    <name evidence="9" type="ORF">GKP14_06255</name>
</gene>
<evidence type="ECO:0000313" key="8">
    <source>
        <dbReference type="EMBL" id="QKN24349.1"/>
    </source>
</evidence>
<reference evidence="10 11" key="1">
    <citation type="submission" date="2019-11" db="EMBL/GenBank/DDBJ databases">
        <authorList>
            <person name="Ren C."/>
            <person name="Wang H."/>
            <person name="Xu Y."/>
        </authorList>
    </citation>
    <scope>NUCLEOTIDE SEQUENCE [LARGE SCALE GENOMIC DNA]</scope>
    <source>
        <strain evidence="11">JNU-WLY1368</strain>
        <strain evidence="8 10">LBM 19010</strain>
    </source>
</reference>
<evidence type="ECO:0000313" key="10">
    <source>
        <dbReference type="Proteomes" id="UP000501316"/>
    </source>
</evidence>
<dbReference type="InterPro" id="IPR050515">
    <property type="entry name" value="Beta-lactam/transpept"/>
</dbReference>
<dbReference type="Gene3D" id="3.40.710.10">
    <property type="entry name" value="DD-peptidase/beta-lactamase superfamily"/>
    <property type="match status" value="1"/>
</dbReference>
<keyword evidence="6" id="KW-0046">Antibiotic resistance</keyword>
<accession>A0A859DS88</accession>
<dbReference type="GO" id="GO:0071555">
    <property type="term" value="P:cell wall organization"/>
    <property type="evidence" value="ECO:0007669"/>
    <property type="project" value="TreeGrafter"/>
</dbReference>
<dbReference type="InterPro" id="IPR036138">
    <property type="entry name" value="PBP_dimer_sf"/>
</dbReference>